<organism evidence="6 7">
    <name type="scientific">Pseudoprimorskyibacter insulae</name>
    <dbReference type="NCBI Taxonomy" id="1695997"/>
    <lineage>
        <taxon>Bacteria</taxon>
        <taxon>Pseudomonadati</taxon>
        <taxon>Pseudomonadota</taxon>
        <taxon>Alphaproteobacteria</taxon>
        <taxon>Rhodobacterales</taxon>
        <taxon>Paracoccaceae</taxon>
        <taxon>Pseudoprimorskyibacter</taxon>
    </lineage>
</organism>
<evidence type="ECO:0000256" key="4">
    <source>
        <dbReference type="ARBA" id="ARBA00022842"/>
    </source>
</evidence>
<dbReference type="EC" id="3.1.3.-" evidence="6"/>
<comment type="similarity">
    <text evidence="2">Belongs to the HAD-like hydrolase superfamily. CbbY/CbbZ/Gph/YieH family.</text>
</comment>
<dbReference type="Gene3D" id="3.40.50.1000">
    <property type="entry name" value="HAD superfamily/HAD-like"/>
    <property type="match status" value="1"/>
</dbReference>
<dbReference type="GO" id="GO:0016787">
    <property type="term" value="F:hydrolase activity"/>
    <property type="evidence" value="ECO:0007669"/>
    <property type="project" value="UniProtKB-KW"/>
</dbReference>
<keyword evidence="5" id="KW-0119">Carbohydrate metabolism</keyword>
<dbReference type="SUPFAM" id="SSF56784">
    <property type="entry name" value="HAD-like"/>
    <property type="match status" value="1"/>
</dbReference>
<keyword evidence="6" id="KW-0378">Hydrolase</keyword>
<dbReference type="PRINTS" id="PR00413">
    <property type="entry name" value="HADHALOGNASE"/>
</dbReference>
<evidence type="ECO:0000256" key="1">
    <source>
        <dbReference type="ARBA" id="ARBA00001946"/>
    </source>
</evidence>
<name>A0A2R8AWC7_9RHOB</name>
<dbReference type="InterPro" id="IPR051600">
    <property type="entry name" value="Beta-PGM-like"/>
</dbReference>
<dbReference type="PANTHER" id="PTHR46193">
    <property type="entry name" value="6-PHOSPHOGLUCONATE PHOSPHATASE"/>
    <property type="match status" value="1"/>
</dbReference>
<dbReference type="InterPro" id="IPR023198">
    <property type="entry name" value="PGP-like_dom2"/>
</dbReference>
<dbReference type="Gene3D" id="1.10.150.240">
    <property type="entry name" value="Putative phosphatase, domain 2"/>
    <property type="match status" value="1"/>
</dbReference>
<evidence type="ECO:0000313" key="7">
    <source>
        <dbReference type="Proteomes" id="UP000244904"/>
    </source>
</evidence>
<comment type="cofactor">
    <cofactor evidence="1">
        <name>Mg(2+)</name>
        <dbReference type="ChEBI" id="CHEBI:18420"/>
    </cofactor>
</comment>
<proteinExistence type="inferred from homology"/>
<dbReference type="SFLD" id="SFLDS00003">
    <property type="entry name" value="Haloacid_Dehalogenase"/>
    <property type="match status" value="1"/>
</dbReference>
<dbReference type="InterPro" id="IPR023214">
    <property type="entry name" value="HAD_sf"/>
</dbReference>
<dbReference type="AlphaFoldDB" id="A0A2R8AWC7"/>
<keyword evidence="3" id="KW-0479">Metal-binding</keyword>
<dbReference type="InterPro" id="IPR036412">
    <property type="entry name" value="HAD-like_sf"/>
</dbReference>
<dbReference type="Pfam" id="PF00702">
    <property type="entry name" value="Hydrolase"/>
    <property type="match status" value="1"/>
</dbReference>
<keyword evidence="4" id="KW-0460">Magnesium</keyword>
<evidence type="ECO:0000256" key="5">
    <source>
        <dbReference type="ARBA" id="ARBA00023277"/>
    </source>
</evidence>
<gene>
    <name evidence="6" type="primary">yqaB_2</name>
    <name evidence="6" type="ORF">PRI8871_02156</name>
</gene>
<reference evidence="7" key="1">
    <citation type="submission" date="2018-03" db="EMBL/GenBank/DDBJ databases">
        <authorList>
            <person name="Rodrigo-Torres L."/>
            <person name="Arahal R. D."/>
            <person name="Lucena T."/>
        </authorList>
    </citation>
    <scope>NUCLEOTIDE SEQUENCE [LARGE SCALE GENOMIC DNA]</scope>
    <source>
        <strain evidence="7">CECT 8871</strain>
    </source>
</reference>
<dbReference type="PANTHER" id="PTHR46193:SF18">
    <property type="entry name" value="HEXITOL PHOSPHATASE B"/>
    <property type="match status" value="1"/>
</dbReference>
<evidence type="ECO:0000256" key="3">
    <source>
        <dbReference type="ARBA" id="ARBA00022723"/>
    </source>
</evidence>
<accession>A0A2R8AWC7</accession>
<protein>
    <submittedName>
        <fullName evidence="6">Fructose-1-phosphate phosphatase YqaB</fullName>
        <ecNumber evidence="6">3.1.3.-</ecNumber>
    </submittedName>
</protein>
<dbReference type="OrthoDB" id="9782449at2"/>
<dbReference type="SFLD" id="SFLDG01129">
    <property type="entry name" value="C1.5:_HAD__Beta-PGM__Phosphata"/>
    <property type="match status" value="1"/>
</dbReference>
<sequence length="221" mass="23686">MPQTKALLFDLDGTLLHSDPLHVAVFIEQFAENGLTIDAEYYLDKIHGRHNRDIYTEHFPDQDPDAMADDKEARFRDLLGGSAKPMPGLVALLDLAEAKGWPMAVVTNAPRQNALAMLQAIGLKDRLPTLVIGDECDRGKPAPDPYLQAMNLLGLAPDQCIAFEDSPSGVQAAAAAGAFTIGVRSSLNDAALRAAGAHQTIQDFNDTALAALLGANEETIQ</sequence>
<dbReference type="SFLD" id="SFLDG01135">
    <property type="entry name" value="C1.5.6:_HAD__Beta-PGM__Phospha"/>
    <property type="match status" value="1"/>
</dbReference>
<dbReference type="GO" id="GO:0046872">
    <property type="term" value="F:metal ion binding"/>
    <property type="evidence" value="ECO:0007669"/>
    <property type="project" value="UniProtKB-KW"/>
</dbReference>
<dbReference type="RefSeq" id="WP_108886222.1">
    <property type="nucleotide sequence ID" value="NZ_OMOJ01000004.1"/>
</dbReference>
<evidence type="ECO:0000313" key="6">
    <source>
        <dbReference type="EMBL" id="SPF80351.1"/>
    </source>
</evidence>
<dbReference type="NCBIfam" id="TIGR01509">
    <property type="entry name" value="HAD-SF-IA-v3"/>
    <property type="match status" value="1"/>
</dbReference>
<dbReference type="InterPro" id="IPR006439">
    <property type="entry name" value="HAD-SF_hydro_IA"/>
</dbReference>
<evidence type="ECO:0000256" key="2">
    <source>
        <dbReference type="ARBA" id="ARBA00006171"/>
    </source>
</evidence>
<dbReference type="EMBL" id="OMOJ01000004">
    <property type="protein sequence ID" value="SPF80351.1"/>
    <property type="molecule type" value="Genomic_DNA"/>
</dbReference>
<dbReference type="Proteomes" id="UP000244904">
    <property type="component" value="Unassembled WGS sequence"/>
</dbReference>
<keyword evidence="7" id="KW-1185">Reference proteome</keyword>